<sequence length="247" mass="28145">MNKVIKNLLARFPQPAVSFGCFSRNYATVKRFYRKTNISFCDGKYEVMLDQRKLKTPGGKVFQVDNESLAIAVAAEWDAQPIDNPNRLTKVDLTNYIVNYLPTDTVLFQCGEEDDLAAVQAKEWDPVIAWFNERFGGNLKKSRDINTPHVSSETRMNVGKYLMSHRESALHGITYAVDSLKSVILTFAALDRFLTTERAVLLSRLEEEFQLGYWGRVEWAHDSSQQELQARVAAAVLFVYFNSSGHF</sequence>
<evidence type="ECO:0000313" key="7">
    <source>
        <dbReference type="Proteomes" id="UP000092461"/>
    </source>
</evidence>
<evidence type="ECO:0000256" key="2">
    <source>
        <dbReference type="ARBA" id="ARBA00008231"/>
    </source>
</evidence>
<evidence type="ECO:0000313" key="6">
    <source>
        <dbReference type="EnsemblMetazoa" id="LLOJ004712-PA"/>
    </source>
</evidence>
<evidence type="ECO:0000256" key="1">
    <source>
        <dbReference type="ARBA" id="ARBA00004173"/>
    </source>
</evidence>
<dbReference type="InterPro" id="IPR042272">
    <property type="entry name" value="ATP12_ATP_synth-F1-assembly_N"/>
</dbReference>
<keyword evidence="4" id="KW-0496">Mitochondrion</keyword>
<dbReference type="Gene3D" id="1.10.3580.10">
    <property type="entry name" value="ATP12 ATPase"/>
    <property type="match status" value="1"/>
</dbReference>
<dbReference type="AlphaFoldDB" id="A0A1B0CJK9"/>
<protein>
    <recommendedName>
        <fullName evidence="8">Atp synthase mitochondrial f1 complex assembly factor 2</fullName>
    </recommendedName>
</protein>
<reference evidence="6" key="1">
    <citation type="submission" date="2020-05" db="UniProtKB">
        <authorList>
            <consortium name="EnsemblMetazoa"/>
        </authorList>
    </citation>
    <scope>IDENTIFICATION</scope>
    <source>
        <strain evidence="6">Jacobina</strain>
    </source>
</reference>
<keyword evidence="7" id="KW-1185">Reference proteome</keyword>
<dbReference type="GO" id="GO:0005739">
    <property type="term" value="C:mitochondrion"/>
    <property type="evidence" value="ECO:0007669"/>
    <property type="project" value="UniProtKB-SubCell"/>
</dbReference>
<dbReference type="PANTHER" id="PTHR21013">
    <property type="entry name" value="ATP SYNTHASE MITOCHONDRIAL F1 COMPLEX ASSEMBLY FACTOR 2/ATP12 PROTEIN, MITOCHONDRIAL PRECURSOR"/>
    <property type="match status" value="1"/>
</dbReference>
<keyword evidence="5" id="KW-0143">Chaperone</keyword>
<comment type="similarity">
    <text evidence="2">Belongs to the ATP12 family.</text>
</comment>
<accession>A0A1B0CJK9</accession>
<dbReference type="EMBL" id="AJWK01014701">
    <property type="status" value="NOT_ANNOTATED_CDS"/>
    <property type="molecule type" value="Genomic_DNA"/>
</dbReference>
<proteinExistence type="inferred from homology"/>
<dbReference type="InterPro" id="IPR023335">
    <property type="entry name" value="ATP12_ortho_dom_sf"/>
</dbReference>
<dbReference type="InterPro" id="IPR011419">
    <property type="entry name" value="ATP12_ATP_synth-F1-assembly"/>
</dbReference>
<dbReference type="SUPFAM" id="SSF160909">
    <property type="entry name" value="ATP12-like"/>
    <property type="match status" value="1"/>
</dbReference>
<dbReference type="Gene3D" id="3.30.2180.10">
    <property type="entry name" value="ATP12-like"/>
    <property type="match status" value="1"/>
</dbReference>
<dbReference type="VEuPathDB" id="VectorBase:LLOJ004712"/>
<comment type="subcellular location">
    <subcellularLocation>
        <location evidence="1">Mitochondrion</location>
    </subcellularLocation>
</comment>
<dbReference type="Pfam" id="PF07542">
    <property type="entry name" value="ATP12"/>
    <property type="match status" value="2"/>
</dbReference>
<evidence type="ECO:0000256" key="4">
    <source>
        <dbReference type="ARBA" id="ARBA00023128"/>
    </source>
</evidence>
<name>A0A1B0CJK9_LUTLO</name>
<evidence type="ECO:0008006" key="8">
    <source>
        <dbReference type="Google" id="ProtNLM"/>
    </source>
</evidence>
<dbReference type="VEuPathDB" id="VectorBase:LLONM1_003586"/>
<evidence type="ECO:0000256" key="5">
    <source>
        <dbReference type="ARBA" id="ARBA00023186"/>
    </source>
</evidence>
<dbReference type="EnsemblMetazoa" id="LLOJ004712-RA">
    <property type="protein sequence ID" value="LLOJ004712-PA"/>
    <property type="gene ID" value="LLOJ004712"/>
</dbReference>
<dbReference type="PANTHER" id="PTHR21013:SF10">
    <property type="entry name" value="ATP SYNTHASE MITOCHONDRIAL F1 COMPLEX ASSEMBLY FACTOR 2"/>
    <property type="match status" value="1"/>
</dbReference>
<dbReference type="GO" id="GO:0033615">
    <property type="term" value="P:mitochondrial proton-transporting ATP synthase complex assembly"/>
    <property type="evidence" value="ECO:0007669"/>
    <property type="project" value="TreeGrafter"/>
</dbReference>
<organism evidence="6 7">
    <name type="scientific">Lutzomyia longipalpis</name>
    <name type="common">Sand fly</name>
    <dbReference type="NCBI Taxonomy" id="7200"/>
    <lineage>
        <taxon>Eukaryota</taxon>
        <taxon>Metazoa</taxon>
        <taxon>Ecdysozoa</taxon>
        <taxon>Arthropoda</taxon>
        <taxon>Hexapoda</taxon>
        <taxon>Insecta</taxon>
        <taxon>Pterygota</taxon>
        <taxon>Neoptera</taxon>
        <taxon>Endopterygota</taxon>
        <taxon>Diptera</taxon>
        <taxon>Nematocera</taxon>
        <taxon>Psychodoidea</taxon>
        <taxon>Psychodidae</taxon>
        <taxon>Lutzomyia</taxon>
        <taxon>Lutzomyia</taxon>
    </lineage>
</organism>
<keyword evidence="3" id="KW-0809">Transit peptide</keyword>
<dbReference type="Proteomes" id="UP000092461">
    <property type="component" value="Unassembled WGS sequence"/>
</dbReference>
<evidence type="ECO:0000256" key="3">
    <source>
        <dbReference type="ARBA" id="ARBA00022946"/>
    </source>
</evidence>